<keyword evidence="1" id="KW-1133">Transmembrane helix</keyword>
<dbReference type="AlphaFoldDB" id="X1CZZ5"/>
<dbReference type="EMBL" id="BART01038099">
    <property type="protein sequence ID" value="GAH14126.1"/>
    <property type="molecule type" value="Genomic_DNA"/>
</dbReference>
<proteinExistence type="predicted"/>
<evidence type="ECO:0000313" key="2">
    <source>
        <dbReference type="EMBL" id="GAH14126.1"/>
    </source>
</evidence>
<accession>X1CZZ5</accession>
<sequence>YNSNSRSDIGDNMWKKLVKPNADQIFLVLSGHYENEDRITSLEDGFFVHQLLSDYQDRPNGGNGWLRIIEFSGIHNEISIKTYSPYLNQYETDSDSQFILDEKITESKFKPFSLLPIFILVVIILLVSYFVLRIIRKNQ</sequence>
<gene>
    <name evidence="2" type="ORF">S01H4_63383</name>
</gene>
<feature type="transmembrane region" description="Helical" evidence="1">
    <location>
        <begin position="112"/>
        <end position="132"/>
    </location>
</feature>
<name>X1CZZ5_9ZZZZ</name>
<protein>
    <submittedName>
        <fullName evidence="2">Uncharacterized protein</fullName>
    </submittedName>
</protein>
<comment type="caution">
    <text evidence="2">The sequence shown here is derived from an EMBL/GenBank/DDBJ whole genome shotgun (WGS) entry which is preliminary data.</text>
</comment>
<keyword evidence="1" id="KW-0472">Membrane</keyword>
<reference evidence="2" key="1">
    <citation type="journal article" date="2014" name="Front. Microbiol.">
        <title>High frequency of phylogenetically diverse reductive dehalogenase-homologous genes in deep subseafloor sedimentary metagenomes.</title>
        <authorList>
            <person name="Kawai M."/>
            <person name="Futagami T."/>
            <person name="Toyoda A."/>
            <person name="Takaki Y."/>
            <person name="Nishi S."/>
            <person name="Hori S."/>
            <person name="Arai W."/>
            <person name="Tsubouchi T."/>
            <person name="Morono Y."/>
            <person name="Uchiyama I."/>
            <person name="Ito T."/>
            <person name="Fujiyama A."/>
            <person name="Inagaki F."/>
            <person name="Takami H."/>
        </authorList>
    </citation>
    <scope>NUCLEOTIDE SEQUENCE</scope>
    <source>
        <strain evidence="2">Expedition CK06-06</strain>
    </source>
</reference>
<feature type="non-terminal residue" evidence="2">
    <location>
        <position position="139"/>
    </location>
</feature>
<evidence type="ECO:0000256" key="1">
    <source>
        <dbReference type="SAM" id="Phobius"/>
    </source>
</evidence>
<feature type="non-terminal residue" evidence="2">
    <location>
        <position position="1"/>
    </location>
</feature>
<keyword evidence="1" id="KW-0812">Transmembrane</keyword>
<organism evidence="2">
    <name type="scientific">marine sediment metagenome</name>
    <dbReference type="NCBI Taxonomy" id="412755"/>
    <lineage>
        <taxon>unclassified sequences</taxon>
        <taxon>metagenomes</taxon>
        <taxon>ecological metagenomes</taxon>
    </lineage>
</organism>